<dbReference type="EMBL" id="CP042582">
    <property type="protein sequence ID" value="QEX20962.1"/>
    <property type="molecule type" value="Genomic_DNA"/>
</dbReference>
<dbReference type="Proteomes" id="UP000325797">
    <property type="component" value="Chromosome"/>
</dbReference>
<keyword evidence="3" id="KW-1185">Reference proteome</keyword>
<dbReference type="KEGG" id="hadh:FRZ61_08820"/>
<protein>
    <submittedName>
        <fullName evidence="2">Uncharacterized protein</fullName>
    </submittedName>
</protein>
<evidence type="ECO:0000313" key="3">
    <source>
        <dbReference type="Proteomes" id="UP000325797"/>
    </source>
</evidence>
<evidence type="ECO:0000313" key="2">
    <source>
        <dbReference type="EMBL" id="QEX20962.1"/>
    </source>
</evidence>
<reference evidence="2 3" key="1">
    <citation type="submission" date="2019-08" db="EMBL/GenBank/DDBJ databases">
        <title>Hyperibacter terrae gen. nov., sp. nov. and Hyperibacter viscosus sp. nov., two new members in the family Rhodospirillaceae isolated from the rhizosphere of Hypericum perforatum.</title>
        <authorList>
            <person name="Noviana Z."/>
        </authorList>
    </citation>
    <scope>NUCLEOTIDE SEQUENCE [LARGE SCALE GENOMIC DNA]</scope>
    <source>
        <strain evidence="2 3">R5959</strain>
    </source>
</reference>
<accession>A0A5J6MTI3</accession>
<proteinExistence type="predicted"/>
<sequence length="95" mass="9946">MTINRTLPIVAAAMFGITVMLTLGTANAQDKAQTCDATAAAYKALAATSTDPDVADENKNVEAAISDCKKNHLDDGIAKINKAMARIHDGVKSQN</sequence>
<keyword evidence="1" id="KW-0732">Signal</keyword>
<feature type="chain" id="PRO_5023896424" evidence="1">
    <location>
        <begin position="29"/>
        <end position="95"/>
    </location>
</feature>
<name>A0A5J6MTI3_9PROT</name>
<dbReference type="AlphaFoldDB" id="A0A5J6MTI3"/>
<feature type="signal peptide" evidence="1">
    <location>
        <begin position="1"/>
        <end position="28"/>
    </location>
</feature>
<dbReference type="RefSeq" id="WP_151115156.1">
    <property type="nucleotide sequence ID" value="NZ_CP042582.1"/>
</dbReference>
<evidence type="ECO:0000256" key="1">
    <source>
        <dbReference type="SAM" id="SignalP"/>
    </source>
</evidence>
<gene>
    <name evidence="2" type="ORF">FRZ61_08820</name>
</gene>
<organism evidence="2 3">
    <name type="scientific">Hypericibacter adhaerens</name>
    <dbReference type="NCBI Taxonomy" id="2602016"/>
    <lineage>
        <taxon>Bacteria</taxon>
        <taxon>Pseudomonadati</taxon>
        <taxon>Pseudomonadota</taxon>
        <taxon>Alphaproteobacteria</taxon>
        <taxon>Rhodospirillales</taxon>
        <taxon>Dongiaceae</taxon>
        <taxon>Hypericibacter</taxon>
    </lineage>
</organism>